<name>A0A1B2E2J5_9BACL</name>
<comment type="similarity">
    <text evidence="7">Belongs to the binding-protein-dependent transport system permease family.</text>
</comment>
<feature type="transmembrane region" description="Helical" evidence="7">
    <location>
        <begin position="241"/>
        <end position="262"/>
    </location>
</feature>
<evidence type="ECO:0000256" key="7">
    <source>
        <dbReference type="RuleBase" id="RU363032"/>
    </source>
</evidence>
<keyword evidence="2 7" id="KW-0813">Transport</keyword>
<feature type="transmembrane region" description="Helical" evidence="7">
    <location>
        <begin position="34"/>
        <end position="60"/>
    </location>
</feature>
<evidence type="ECO:0000259" key="8">
    <source>
        <dbReference type="PROSITE" id="PS50928"/>
    </source>
</evidence>
<keyword evidence="6 7" id="KW-0472">Membrane</keyword>
<dbReference type="PANTHER" id="PTHR43005">
    <property type="entry name" value="BLR7065 PROTEIN"/>
    <property type="match status" value="1"/>
</dbReference>
<protein>
    <submittedName>
        <fullName evidence="9">ABC transporter permease</fullName>
    </submittedName>
</protein>
<keyword evidence="3" id="KW-1003">Cell membrane</keyword>
<organism evidence="9">
    <name type="scientific">Paenibacillus ihbetae</name>
    <dbReference type="NCBI Taxonomy" id="1870820"/>
    <lineage>
        <taxon>Bacteria</taxon>
        <taxon>Bacillati</taxon>
        <taxon>Bacillota</taxon>
        <taxon>Bacilli</taxon>
        <taxon>Bacillales</taxon>
        <taxon>Paenibacillaceae</taxon>
        <taxon>Paenibacillus</taxon>
    </lineage>
</organism>
<feature type="domain" description="ABC transmembrane type-1" evidence="8">
    <location>
        <begin position="92"/>
        <end position="311"/>
    </location>
</feature>
<evidence type="ECO:0000256" key="3">
    <source>
        <dbReference type="ARBA" id="ARBA00022475"/>
    </source>
</evidence>
<dbReference type="SUPFAM" id="SSF160964">
    <property type="entry name" value="MalF N-terminal region-like"/>
    <property type="match status" value="1"/>
</dbReference>
<gene>
    <name evidence="9" type="ORF">BBD41_17110</name>
</gene>
<dbReference type="RefSeq" id="WP_099478335.1">
    <property type="nucleotide sequence ID" value="NZ_CP016809.1"/>
</dbReference>
<dbReference type="SUPFAM" id="SSF161098">
    <property type="entry name" value="MetI-like"/>
    <property type="match status" value="1"/>
</dbReference>
<dbReference type="InterPro" id="IPR000515">
    <property type="entry name" value="MetI-like"/>
</dbReference>
<dbReference type="PROSITE" id="PS50928">
    <property type="entry name" value="ABC_TM1"/>
    <property type="match status" value="1"/>
</dbReference>
<dbReference type="GO" id="GO:0055085">
    <property type="term" value="P:transmembrane transport"/>
    <property type="evidence" value="ECO:0007669"/>
    <property type="project" value="InterPro"/>
</dbReference>
<keyword evidence="5 7" id="KW-1133">Transmembrane helix</keyword>
<dbReference type="GO" id="GO:0005886">
    <property type="term" value="C:plasma membrane"/>
    <property type="evidence" value="ECO:0007669"/>
    <property type="project" value="UniProtKB-SubCell"/>
</dbReference>
<evidence type="ECO:0000256" key="2">
    <source>
        <dbReference type="ARBA" id="ARBA00022448"/>
    </source>
</evidence>
<comment type="subcellular location">
    <subcellularLocation>
        <location evidence="1 7">Cell membrane</location>
        <topology evidence="1 7">Multi-pass membrane protein</topology>
    </subcellularLocation>
</comment>
<accession>A0A1B2E2J5</accession>
<dbReference type="AlphaFoldDB" id="A0A1B2E2J5"/>
<reference evidence="9" key="1">
    <citation type="submission" date="2016-08" db="EMBL/GenBank/DDBJ databases">
        <title>Complete Genome Seqeunce of Paenibacillus sp. nov. IHBB 9852 from high altitute lake of Indian trans-Himalayas.</title>
        <authorList>
            <person name="Kiran S."/>
            <person name="Swarnkar M.K."/>
            <person name="Rana A."/>
            <person name="Tewari R."/>
            <person name="Gulati A."/>
        </authorList>
    </citation>
    <scope>NUCLEOTIDE SEQUENCE [LARGE SCALE GENOMIC DNA]</scope>
    <source>
        <strain evidence="9">IHBB 9852</strain>
    </source>
</reference>
<dbReference type="Gene3D" id="1.10.3720.10">
    <property type="entry name" value="MetI-like"/>
    <property type="match status" value="1"/>
</dbReference>
<feature type="transmembrane region" description="Helical" evidence="7">
    <location>
        <begin position="181"/>
        <end position="207"/>
    </location>
</feature>
<dbReference type="Pfam" id="PF00528">
    <property type="entry name" value="BPD_transp_1"/>
    <property type="match status" value="1"/>
</dbReference>
<evidence type="ECO:0000256" key="4">
    <source>
        <dbReference type="ARBA" id="ARBA00022692"/>
    </source>
</evidence>
<proteinExistence type="inferred from homology"/>
<keyword evidence="4 7" id="KW-0812">Transmembrane</keyword>
<feature type="transmembrane region" description="Helical" evidence="7">
    <location>
        <begin position="98"/>
        <end position="118"/>
    </location>
</feature>
<evidence type="ECO:0000256" key="5">
    <source>
        <dbReference type="ARBA" id="ARBA00022989"/>
    </source>
</evidence>
<dbReference type="InterPro" id="IPR035906">
    <property type="entry name" value="MetI-like_sf"/>
</dbReference>
<dbReference type="KEGG" id="pib:BBD41_17110"/>
<dbReference type="PANTHER" id="PTHR43005:SF1">
    <property type="entry name" value="SPERMIDINE_PUTRESCINE TRANSPORT SYSTEM PERMEASE PROTEIN"/>
    <property type="match status" value="1"/>
</dbReference>
<evidence type="ECO:0000256" key="6">
    <source>
        <dbReference type="ARBA" id="ARBA00023136"/>
    </source>
</evidence>
<sequence length="319" mass="35803">METKSDAAALPRIDGTPKPRSKFKKWREKEGSAYLFLAPYLLLFFVFIVLPVIFAVGLSFTSFNAIQMPKFMGLKNYIDLFMRDSVFMQYVLPNTLKFSLIVGPISYILSFLLAWMLAQIQRGPRTVLALLIYSPSLTMGVAMAVVWKTIFSGDPTGYINSLLIRNGFITQPIQWLQSPEYLLPIMMVVTIWSSMGIGFLAMLAGVLNINSEMYEAGYIDGISNRFQEIVHITIPSMKPQMLFGAVMAVVNTFQAGLIGVQLSGTNPTPSYAGQLIVNHIEDYGFIRYEMGYASAISTVLLLVIWLCSKIVWKMFAEKE</sequence>
<feature type="transmembrane region" description="Helical" evidence="7">
    <location>
        <begin position="130"/>
        <end position="150"/>
    </location>
</feature>
<evidence type="ECO:0000256" key="1">
    <source>
        <dbReference type="ARBA" id="ARBA00004651"/>
    </source>
</evidence>
<evidence type="ECO:0000313" key="9">
    <source>
        <dbReference type="EMBL" id="ANY74161.1"/>
    </source>
</evidence>
<dbReference type="CDD" id="cd06261">
    <property type="entry name" value="TM_PBP2"/>
    <property type="match status" value="1"/>
</dbReference>
<dbReference type="EMBL" id="CP016809">
    <property type="protein sequence ID" value="ANY74161.1"/>
    <property type="molecule type" value="Genomic_DNA"/>
</dbReference>
<feature type="transmembrane region" description="Helical" evidence="7">
    <location>
        <begin position="292"/>
        <end position="312"/>
    </location>
</feature>